<keyword evidence="2" id="KW-0067">ATP-binding</keyword>
<feature type="domain" description="Endonuclease GajA/Old nuclease/RecF-like AAA" evidence="1">
    <location>
        <begin position="50"/>
        <end position="388"/>
    </location>
</feature>
<dbReference type="Pfam" id="PF13175">
    <property type="entry name" value="AAA_15"/>
    <property type="match status" value="1"/>
</dbReference>
<evidence type="ECO:0000259" key="1">
    <source>
        <dbReference type="Pfam" id="PF13175"/>
    </source>
</evidence>
<sequence>MSESNINHLQTSEDRELFTLLSFNITHKENEIYDCIFTDNQRHIRNLPLSSIVIGENGSGKSYLLSQIADFFRFIQRIISKEKKPYYKYESASVSYLIDSNLIVIKKDRNKVLCFVNDVPSNIFNVILPTKVIAMSFMVNDKFSFSRFEEDDFYDYRGVRATSNASYTSTIKRMITNSLILSIGYRDKLKAVKDTLHFLGMSEKLAITYNLNRKTLLKKQPPLNTILKKIDAILRRKQYVNENDLYKIKENPEVILHDIAVLSEECKEKNSRIHLTLDLSDEGGVVKKSLFQSLSRLEKLEFISNPDVEFYKKDNFSFEETSSGEKNIIFTILNLIASIKNNSLLLIDEPELSLHPTWQMKYINFIKKSIAYNFDCHLIFASHSHFMVSDLESESSSLISINQCNGKRICEHIEYSTYAWSVENILYKVFHLRTIRNAQVEMDLYELSGLISQKSSDIKRMEEILTHLERIVLDVNDPLNMIIEQARIYIGGYHDK</sequence>
<reference evidence="2" key="1">
    <citation type="submission" date="2018-08" db="EMBL/GenBank/DDBJ databases">
        <authorList>
            <consortium name="GenomeTrakr network: Whole genome sequencing for foodborne pathogen traceback"/>
        </authorList>
    </citation>
    <scope>NUCLEOTIDE SEQUENCE</scope>
    <source>
        <strain evidence="2">CFSAN064236</strain>
    </source>
</reference>
<proteinExistence type="predicted"/>
<accession>A0A5W9CPM2</accession>
<dbReference type="AlphaFoldDB" id="A0A5W9CPM2"/>
<dbReference type="PANTHER" id="PTHR43581:SF3">
    <property type="entry name" value="AAA+ ATPASE DOMAIN-CONTAINING PROTEIN"/>
    <property type="match status" value="1"/>
</dbReference>
<dbReference type="EMBL" id="AAHNTO010000017">
    <property type="protein sequence ID" value="EBY3182716.1"/>
    <property type="molecule type" value="Genomic_DNA"/>
</dbReference>
<dbReference type="SUPFAM" id="SSF52540">
    <property type="entry name" value="P-loop containing nucleoside triphosphate hydrolases"/>
    <property type="match status" value="1"/>
</dbReference>
<dbReference type="Gene3D" id="3.40.50.300">
    <property type="entry name" value="P-loop containing nucleotide triphosphate hydrolases"/>
    <property type="match status" value="1"/>
</dbReference>
<organism evidence="2">
    <name type="scientific">Salmonella rubislaw</name>
    <dbReference type="NCBI Taxonomy" id="598"/>
    <lineage>
        <taxon>Bacteria</taxon>
        <taxon>Pseudomonadati</taxon>
        <taxon>Pseudomonadota</taxon>
        <taxon>Gammaproteobacteria</taxon>
        <taxon>Enterobacterales</taxon>
        <taxon>Enterobacteriaceae</taxon>
        <taxon>Salmonella</taxon>
    </lineage>
</organism>
<evidence type="ECO:0000313" key="2">
    <source>
        <dbReference type="EMBL" id="EBY3182716.1"/>
    </source>
</evidence>
<dbReference type="PANTHER" id="PTHR43581">
    <property type="entry name" value="ATP/GTP PHOSPHATASE"/>
    <property type="match status" value="1"/>
</dbReference>
<protein>
    <submittedName>
        <fullName evidence="2">ATP-binding protein</fullName>
    </submittedName>
</protein>
<dbReference type="InterPro" id="IPR041685">
    <property type="entry name" value="AAA_GajA/Old/RecF-like"/>
</dbReference>
<dbReference type="GO" id="GO:0005524">
    <property type="term" value="F:ATP binding"/>
    <property type="evidence" value="ECO:0007669"/>
    <property type="project" value="UniProtKB-KW"/>
</dbReference>
<dbReference type="InterPro" id="IPR051396">
    <property type="entry name" value="Bact_Antivir_Def_Nuclease"/>
</dbReference>
<keyword evidence="2" id="KW-0547">Nucleotide-binding</keyword>
<comment type="caution">
    <text evidence="2">The sequence shown here is derived from an EMBL/GenBank/DDBJ whole genome shotgun (WGS) entry which is preliminary data.</text>
</comment>
<dbReference type="InterPro" id="IPR027417">
    <property type="entry name" value="P-loop_NTPase"/>
</dbReference>
<dbReference type="GO" id="GO:0016887">
    <property type="term" value="F:ATP hydrolysis activity"/>
    <property type="evidence" value="ECO:0007669"/>
    <property type="project" value="InterPro"/>
</dbReference>
<gene>
    <name evidence="2" type="ORF">CBJ15_20175</name>
</gene>
<name>A0A5W9CPM2_SALRU</name>